<dbReference type="InterPro" id="IPR001471">
    <property type="entry name" value="AP2/ERF_dom"/>
</dbReference>
<organism evidence="8 9">
    <name type="scientific">Ceratopteris richardii</name>
    <name type="common">Triangle waterfern</name>
    <dbReference type="NCBI Taxonomy" id="49495"/>
    <lineage>
        <taxon>Eukaryota</taxon>
        <taxon>Viridiplantae</taxon>
        <taxon>Streptophyta</taxon>
        <taxon>Embryophyta</taxon>
        <taxon>Tracheophyta</taxon>
        <taxon>Polypodiopsida</taxon>
        <taxon>Polypodiidae</taxon>
        <taxon>Polypodiales</taxon>
        <taxon>Pteridineae</taxon>
        <taxon>Pteridaceae</taxon>
        <taxon>Parkerioideae</taxon>
        <taxon>Ceratopteris</taxon>
    </lineage>
</organism>
<evidence type="ECO:0000313" key="9">
    <source>
        <dbReference type="Proteomes" id="UP000825935"/>
    </source>
</evidence>
<dbReference type="PROSITE" id="PS51032">
    <property type="entry name" value="AP2_ERF"/>
    <property type="match status" value="1"/>
</dbReference>
<keyword evidence="5" id="KW-0539">Nucleus</keyword>
<dbReference type="PANTHER" id="PTHR31190:SF173">
    <property type="entry name" value="PATHOGENESIS-RELATED GENES TRANSCRIPTIONAL ACTIVATOR PTI5"/>
    <property type="match status" value="1"/>
</dbReference>
<dbReference type="GO" id="GO:0009873">
    <property type="term" value="P:ethylene-activated signaling pathway"/>
    <property type="evidence" value="ECO:0007669"/>
    <property type="project" value="InterPro"/>
</dbReference>
<dbReference type="SUPFAM" id="SSF54171">
    <property type="entry name" value="DNA-binding domain"/>
    <property type="match status" value="1"/>
</dbReference>
<evidence type="ECO:0000256" key="1">
    <source>
        <dbReference type="ARBA" id="ARBA00004123"/>
    </source>
</evidence>
<keyword evidence="2" id="KW-0805">Transcription regulation</keyword>
<feature type="compositionally biased region" description="Polar residues" evidence="6">
    <location>
        <begin position="286"/>
        <end position="304"/>
    </location>
</feature>
<dbReference type="OrthoDB" id="1920638at2759"/>
<gene>
    <name evidence="8" type="ORF">KP509_04G096400</name>
</gene>
<dbReference type="FunFam" id="3.30.730.10:FF:000001">
    <property type="entry name" value="Ethylene-responsive transcription factor 2"/>
    <property type="match status" value="1"/>
</dbReference>
<proteinExistence type="predicted"/>
<evidence type="ECO:0000256" key="6">
    <source>
        <dbReference type="SAM" id="MobiDB-lite"/>
    </source>
</evidence>
<dbReference type="CDD" id="cd00018">
    <property type="entry name" value="AP2"/>
    <property type="match status" value="1"/>
</dbReference>
<dbReference type="AlphaFoldDB" id="A0A8T2V1Y3"/>
<comment type="caution">
    <text evidence="8">The sequence shown here is derived from an EMBL/GenBank/DDBJ whole genome shotgun (WGS) entry which is preliminary data.</text>
</comment>
<feature type="region of interest" description="Disordered" evidence="6">
    <location>
        <begin position="270"/>
        <end position="330"/>
    </location>
</feature>
<dbReference type="GO" id="GO:0005634">
    <property type="term" value="C:nucleus"/>
    <property type="evidence" value="ECO:0007669"/>
    <property type="project" value="UniProtKB-SubCell"/>
</dbReference>
<comment type="subcellular location">
    <subcellularLocation>
        <location evidence="1">Nucleus</location>
    </subcellularLocation>
</comment>
<evidence type="ECO:0000256" key="5">
    <source>
        <dbReference type="ARBA" id="ARBA00023242"/>
    </source>
</evidence>
<name>A0A8T2V1Y3_CERRI</name>
<dbReference type="PRINTS" id="PR00367">
    <property type="entry name" value="ETHRSPELEMNT"/>
</dbReference>
<dbReference type="EMBL" id="CM035409">
    <property type="protein sequence ID" value="KAH7440206.1"/>
    <property type="molecule type" value="Genomic_DNA"/>
</dbReference>
<dbReference type="Pfam" id="PF00847">
    <property type="entry name" value="AP2"/>
    <property type="match status" value="1"/>
</dbReference>
<keyword evidence="9" id="KW-1185">Reference proteome</keyword>
<evidence type="ECO:0000313" key="8">
    <source>
        <dbReference type="EMBL" id="KAH7440206.1"/>
    </source>
</evidence>
<feature type="region of interest" description="Disordered" evidence="6">
    <location>
        <begin position="1"/>
        <end position="49"/>
    </location>
</feature>
<keyword evidence="4" id="KW-0804">Transcription</keyword>
<dbReference type="GO" id="GO:0003677">
    <property type="term" value="F:DNA binding"/>
    <property type="evidence" value="ECO:0007669"/>
    <property type="project" value="UniProtKB-KW"/>
</dbReference>
<dbReference type="GO" id="GO:0003700">
    <property type="term" value="F:DNA-binding transcription factor activity"/>
    <property type="evidence" value="ECO:0007669"/>
    <property type="project" value="InterPro"/>
</dbReference>
<evidence type="ECO:0000259" key="7">
    <source>
        <dbReference type="PROSITE" id="PS51032"/>
    </source>
</evidence>
<feature type="region of interest" description="Disordered" evidence="6">
    <location>
        <begin position="394"/>
        <end position="425"/>
    </location>
</feature>
<dbReference type="SMART" id="SM00380">
    <property type="entry name" value="AP2"/>
    <property type="match status" value="1"/>
</dbReference>
<reference evidence="8" key="1">
    <citation type="submission" date="2021-08" db="EMBL/GenBank/DDBJ databases">
        <title>WGS assembly of Ceratopteris richardii.</title>
        <authorList>
            <person name="Marchant D.B."/>
            <person name="Chen G."/>
            <person name="Jenkins J."/>
            <person name="Shu S."/>
            <person name="Leebens-Mack J."/>
            <person name="Grimwood J."/>
            <person name="Schmutz J."/>
            <person name="Soltis P."/>
            <person name="Soltis D."/>
            <person name="Chen Z.-H."/>
        </authorList>
    </citation>
    <scope>NUCLEOTIDE SEQUENCE</scope>
    <source>
        <strain evidence="8">Whitten #5841</strain>
        <tissue evidence="8">Leaf</tissue>
    </source>
</reference>
<protein>
    <recommendedName>
        <fullName evidence="7">AP2/ERF domain-containing protein</fullName>
    </recommendedName>
</protein>
<sequence>MATPPSSPTSPLSFLSPSESPPRLHSPSSSPSSSVSSLEPYAASPPVACRKRPHRSIFDILKPGLKKKQVLLLEKMGQVVREEAMRGNPEALSFYFQCSNRTRETGNADLVMQQSSEFSSAGPVKVKKEVEDDIENAWEGFPQGVGRQILSTKLFGERIQEQAGSCKQDEYTIDGDFPAGITRSPITKQPTHGCRRVRPLVPLSLANGERSQFQLQVPPAASPWGVPISGNSTPTSLRSFLESSASSVLPLNVNDSEDMMLYDVLKEGWAPRPPKEDDQKPRSAAVTPSTQAAALTKELNTSKAPSIHTPPTPSARSVPQTGKHYRGVRRRPWGKYAAEIRDSARQGARIWLGTFDTAEAAALAYDRAALRMRGARAQLNFPVDVVAPLLEKEDETARRKRARKEAPAQPRTHASDHCQQAQSSSLRHCEGEMVKLEELDDVFALAELIPGPESIIMSMP</sequence>
<evidence type="ECO:0000256" key="4">
    <source>
        <dbReference type="ARBA" id="ARBA00023163"/>
    </source>
</evidence>
<accession>A0A8T2V1Y3</accession>
<dbReference type="InterPro" id="IPR016177">
    <property type="entry name" value="DNA-bd_dom_sf"/>
</dbReference>
<dbReference type="Proteomes" id="UP000825935">
    <property type="component" value="Chromosome 4"/>
</dbReference>
<dbReference type="Gene3D" id="3.30.730.10">
    <property type="entry name" value="AP2/ERF domain"/>
    <property type="match status" value="1"/>
</dbReference>
<evidence type="ECO:0000256" key="2">
    <source>
        <dbReference type="ARBA" id="ARBA00023015"/>
    </source>
</evidence>
<feature type="domain" description="AP2/ERF" evidence="7">
    <location>
        <begin position="324"/>
        <end position="382"/>
    </location>
</feature>
<dbReference type="InterPro" id="IPR036955">
    <property type="entry name" value="AP2/ERF_dom_sf"/>
</dbReference>
<feature type="compositionally biased region" description="Low complexity" evidence="6">
    <location>
        <begin position="9"/>
        <end position="40"/>
    </location>
</feature>
<dbReference type="InterPro" id="IPR044808">
    <property type="entry name" value="ERF_plant"/>
</dbReference>
<keyword evidence="3" id="KW-0238">DNA-binding</keyword>
<evidence type="ECO:0000256" key="3">
    <source>
        <dbReference type="ARBA" id="ARBA00023125"/>
    </source>
</evidence>
<dbReference type="PANTHER" id="PTHR31190">
    <property type="entry name" value="DNA-BINDING DOMAIN"/>
    <property type="match status" value="1"/>
</dbReference>